<dbReference type="KEGG" id="wna:KA717_33670"/>
<proteinExistence type="predicted"/>
<accession>A0A977PVH1</accession>
<sequence>MIQNERQYRITKAKLKEFEESVAELKKLALPTTRNEQLRYKAHLDSRESFIEEFKEEIAEYESLQKGNVEQLTLESFHELPQALIKARIVRGLTQEKLAELLHVKPQQVQRDEANLYAGASFTKLLEVQKALNLVVKPEIIFQ</sequence>
<dbReference type="CDD" id="cd00093">
    <property type="entry name" value="HTH_XRE"/>
    <property type="match status" value="1"/>
</dbReference>
<dbReference type="PROSITE" id="PS50943">
    <property type="entry name" value="HTH_CROC1"/>
    <property type="match status" value="1"/>
</dbReference>
<dbReference type="InterPro" id="IPR001387">
    <property type="entry name" value="Cro/C1-type_HTH"/>
</dbReference>
<protein>
    <submittedName>
        <fullName evidence="2">Helix-turn-helix domain-containing protein</fullName>
    </submittedName>
</protein>
<organism evidence="2">
    <name type="scientific">Woronichinia naegeliana WA131</name>
    <dbReference type="NCBI Taxonomy" id="2824559"/>
    <lineage>
        <taxon>Bacteria</taxon>
        <taxon>Bacillati</taxon>
        <taxon>Cyanobacteriota</taxon>
        <taxon>Cyanophyceae</taxon>
        <taxon>Synechococcales</taxon>
        <taxon>Coelosphaeriaceae</taxon>
        <taxon>Woronichinia</taxon>
    </lineage>
</organism>
<dbReference type="GO" id="GO:0003677">
    <property type="term" value="F:DNA binding"/>
    <property type="evidence" value="ECO:0007669"/>
    <property type="project" value="InterPro"/>
</dbReference>
<dbReference type="EMBL" id="CP073041">
    <property type="protein sequence ID" value="UXE60447.1"/>
    <property type="molecule type" value="Genomic_DNA"/>
</dbReference>
<feature type="domain" description="HTH cro/C1-type" evidence="1">
    <location>
        <begin position="84"/>
        <end position="141"/>
    </location>
</feature>
<dbReference type="InterPro" id="IPR010982">
    <property type="entry name" value="Lambda_DNA-bd_dom_sf"/>
</dbReference>
<dbReference type="Proteomes" id="UP001065613">
    <property type="component" value="Chromosome"/>
</dbReference>
<dbReference type="AlphaFoldDB" id="A0A977PVH1"/>
<dbReference type="Gene3D" id="1.10.260.40">
    <property type="entry name" value="lambda repressor-like DNA-binding domains"/>
    <property type="match status" value="1"/>
</dbReference>
<gene>
    <name evidence="2" type="ORF">KA717_33670</name>
</gene>
<evidence type="ECO:0000259" key="1">
    <source>
        <dbReference type="PROSITE" id="PS50943"/>
    </source>
</evidence>
<dbReference type="Pfam" id="PF01381">
    <property type="entry name" value="HTH_3"/>
    <property type="match status" value="1"/>
</dbReference>
<evidence type="ECO:0000313" key="2">
    <source>
        <dbReference type="EMBL" id="UXE60447.1"/>
    </source>
</evidence>
<name>A0A977PVH1_9CYAN</name>
<dbReference type="SUPFAM" id="SSF47413">
    <property type="entry name" value="lambda repressor-like DNA-binding domains"/>
    <property type="match status" value="1"/>
</dbReference>
<reference evidence="2" key="1">
    <citation type="submission" date="2021-04" db="EMBL/GenBank/DDBJ databases">
        <title>Genome sequence of Woronichinia naegeliana from Washington state freshwater lake bloom.</title>
        <authorList>
            <person name="Dreher T.W."/>
        </authorList>
    </citation>
    <scope>NUCLEOTIDE SEQUENCE</scope>
    <source>
        <strain evidence="2">WA131</strain>
    </source>
</reference>